<feature type="region of interest" description="Disordered" evidence="11">
    <location>
        <begin position="15"/>
        <end position="41"/>
    </location>
</feature>
<feature type="compositionally biased region" description="Polar residues" evidence="11">
    <location>
        <begin position="15"/>
        <end position="29"/>
    </location>
</feature>
<dbReference type="Pfam" id="PF00781">
    <property type="entry name" value="DAGK_cat"/>
    <property type="match status" value="1"/>
</dbReference>
<keyword evidence="7" id="KW-0653">Protein transport</keyword>
<keyword evidence="13" id="KW-0808">Transferase</keyword>
<dbReference type="PANTHER" id="PTHR10635:SF0">
    <property type="entry name" value="COATOMER SUBUNIT BETA"/>
    <property type="match status" value="1"/>
</dbReference>
<keyword evidence="14" id="KW-1185">Reference proteome</keyword>
<evidence type="ECO:0000259" key="12">
    <source>
        <dbReference type="PROSITE" id="PS50146"/>
    </source>
</evidence>
<evidence type="ECO:0000256" key="3">
    <source>
        <dbReference type="ARBA" id="ARBA00022448"/>
    </source>
</evidence>
<evidence type="ECO:0000256" key="6">
    <source>
        <dbReference type="ARBA" id="ARBA00022892"/>
    </source>
</evidence>
<dbReference type="Gene3D" id="3.40.50.10330">
    <property type="entry name" value="Probable inorganic polyphosphate/atp-NAD kinase, domain 1"/>
    <property type="match status" value="1"/>
</dbReference>
<dbReference type="GO" id="GO:0005198">
    <property type="term" value="F:structural molecule activity"/>
    <property type="evidence" value="ECO:0007669"/>
    <property type="project" value="InterPro"/>
</dbReference>
<feature type="compositionally biased region" description="Basic and acidic residues" evidence="11">
    <location>
        <begin position="30"/>
        <end position="41"/>
    </location>
</feature>
<dbReference type="GO" id="GO:0000139">
    <property type="term" value="C:Golgi membrane"/>
    <property type="evidence" value="ECO:0007669"/>
    <property type="project" value="UniProtKB-SubCell"/>
</dbReference>
<keyword evidence="10" id="KW-0968">Cytoplasmic vesicle</keyword>
<dbReference type="InterPro" id="IPR001206">
    <property type="entry name" value="Diacylglycerol_kinase_cat_dom"/>
</dbReference>
<keyword evidence="5" id="KW-0677">Repeat</keyword>
<feature type="region of interest" description="Disordered" evidence="11">
    <location>
        <begin position="460"/>
        <end position="483"/>
    </location>
</feature>
<evidence type="ECO:0000256" key="10">
    <source>
        <dbReference type="ARBA" id="ARBA00023329"/>
    </source>
</evidence>
<dbReference type="SMART" id="SM00046">
    <property type="entry name" value="DAGKc"/>
    <property type="match status" value="1"/>
</dbReference>
<dbReference type="InterPro" id="IPR016064">
    <property type="entry name" value="NAD/diacylglycerol_kinase_sf"/>
</dbReference>
<dbReference type="InterPro" id="IPR055916">
    <property type="entry name" value="DUF7493"/>
</dbReference>
<dbReference type="GO" id="GO:0006886">
    <property type="term" value="P:intracellular protein transport"/>
    <property type="evidence" value="ECO:0007669"/>
    <property type="project" value="InterPro"/>
</dbReference>
<dbReference type="PROSITE" id="PS50146">
    <property type="entry name" value="DAGK"/>
    <property type="match status" value="1"/>
</dbReference>
<feature type="domain" description="DAGKc" evidence="12">
    <location>
        <begin position="1075"/>
        <end position="1214"/>
    </location>
</feature>
<evidence type="ECO:0000256" key="7">
    <source>
        <dbReference type="ARBA" id="ARBA00022927"/>
    </source>
</evidence>
<evidence type="ECO:0000256" key="11">
    <source>
        <dbReference type="SAM" id="MobiDB-lite"/>
    </source>
</evidence>
<comment type="caution">
    <text evidence="13">The sequence shown here is derived from an EMBL/GenBank/DDBJ whole genome shotgun (WGS) entry which is preliminary data.</text>
</comment>
<evidence type="ECO:0000256" key="2">
    <source>
        <dbReference type="ARBA" id="ARBA00004347"/>
    </source>
</evidence>
<keyword evidence="8" id="KW-0333">Golgi apparatus</keyword>
<evidence type="ECO:0000256" key="9">
    <source>
        <dbReference type="ARBA" id="ARBA00023136"/>
    </source>
</evidence>
<feature type="compositionally biased region" description="Basic and acidic residues" evidence="11">
    <location>
        <begin position="460"/>
        <end position="469"/>
    </location>
</feature>
<dbReference type="GO" id="GO:0006891">
    <property type="term" value="P:intra-Golgi vesicle-mediated transport"/>
    <property type="evidence" value="ECO:0007669"/>
    <property type="project" value="TreeGrafter"/>
</dbReference>
<dbReference type="SUPFAM" id="SSF111331">
    <property type="entry name" value="NAD kinase/diacylglycerol kinase-like"/>
    <property type="match status" value="1"/>
</dbReference>
<evidence type="ECO:0000313" key="13">
    <source>
        <dbReference type="EMBL" id="RAR11131.1"/>
    </source>
</evidence>
<dbReference type="GO" id="GO:0006888">
    <property type="term" value="P:endoplasmic reticulum to Golgi vesicle-mediated transport"/>
    <property type="evidence" value="ECO:0007669"/>
    <property type="project" value="TreeGrafter"/>
</dbReference>
<keyword evidence="9" id="KW-0472">Membrane</keyword>
<dbReference type="InterPro" id="IPR016024">
    <property type="entry name" value="ARM-type_fold"/>
</dbReference>
<dbReference type="STRING" id="183478.A0A364N3N4"/>
<organism evidence="13 14">
    <name type="scientific">Stemphylium lycopersici</name>
    <name type="common">Tomato gray leaf spot disease fungus</name>
    <name type="synonym">Thyrospora lycopersici</name>
    <dbReference type="NCBI Taxonomy" id="183478"/>
    <lineage>
        <taxon>Eukaryota</taxon>
        <taxon>Fungi</taxon>
        <taxon>Dikarya</taxon>
        <taxon>Ascomycota</taxon>
        <taxon>Pezizomycotina</taxon>
        <taxon>Dothideomycetes</taxon>
        <taxon>Pleosporomycetidae</taxon>
        <taxon>Pleosporales</taxon>
        <taxon>Pleosporineae</taxon>
        <taxon>Pleosporaceae</taxon>
        <taxon>Stemphylium</taxon>
    </lineage>
</organism>
<name>A0A364N3N4_STELY</name>
<dbReference type="PANTHER" id="PTHR10635">
    <property type="entry name" value="COATOMER SUBUNIT BETA"/>
    <property type="match status" value="1"/>
</dbReference>
<evidence type="ECO:0000256" key="4">
    <source>
        <dbReference type="ARBA" id="ARBA00022490"/>
    </source>
</evidence>
<feature type="region of interest" description="Disordered" evidence="11">
    <location>
        <begin position="942"/>
        <end position="962"/>
    </location>
</feature>
<evidence type="ECO:0000256" key="5">
    <source>
        <dbReference type="ARBA" id="ARBA00022737"/>
    </source>
</evidence>
<dbReference type="Gene3D" id="1.25.10.10">
    <property type="entry name" value="Leucine-rich Repeat Variant"/>
    <property type="match status" value="1"/>
</dbReference>
<comment type="subcellular location">
    <subcellularLocation>
        <location evidence="2">Cytoplasmic vesicle</location>
        <location evidence="2">COPI-coated vesicle membrane</location>
        <topology evidence="2">Peripheral membrane protein</topology>
        <orientation evidence="2">Cytoplasmic side</orientation>
    </subcellularLocation>
    <subcellularLocation>
        <location evidence="1">Golgi apparatus membrane</location>
        <topology evidence="1">Peripheral membrane protein</topology>
        <orientation evidence="1">Cytoplasmic side</orientation>
    </subcellularLocation>
</comment>
<dbReference type="GO" id="GO:0003951">
    <property type="term" value="F:NAD+ kinase activity"/>
    <property type="evidence" value="ECO:0007669"/>
    <property type="project" value="UniProtKB-EC"/>
</dbReference>
<dbReference type="GO" id="GO:0030126">
    <property type="term" value="C:COPI vesicle coat"/>
    <property type="evidence" value="ECO:0007669"/>
    <property type="project" value="InterPro"/>
</dbReference>
<protein>
    <submittedName>
        <fullName evidence="13">Coatomer subunit beta</fullName>
        <ecNumber evidence="13">2.7.1.23</ecNumber>
    </submittedName>
</protein>
<dbReference type="EC" id="2.7.1.23" evidence="13"/>
<gene>
    <name evidence="13" type="ORF">DDE83_004666</name>
</gene>
<sequence length="1443" mass="159051">MATFLENSYSLVRTPGSVHQDNAADSPSENELKNALEKGSDEQKIETMKKILSIMLNGDPKPGLLMHIIRFVMPSKSKPLKKLMYFFFEQCDSFRLAGSQRIQPVRQCLTHRHAYVRKNATFAIASIFTHLPELMPDAPDLLVTFLDDENDPTCKRNAFAALVSVSHEKALEYLSTVFDAIPNHEELLLLAELEFIRKDAVVNPSNKARYLRLIFDLLESQVSTVIYEAAHALTTLTSNPVAVKAAAGKFVELAIKEPDNNVKLIVLERVDQLRHKNEGVLDDLTMEILRVLSSTDLDVRKKSLSIAMEMISSRNVEEVVLLLKKELMKTVDEQYEKNPEYRSLLISSIHSAAIKFPEVAASVVGSLMDFISDVSSNASAVDVISFVKEVVERFPDLRASIIERLVSTLGEVRAGKVYRGVLWIIGEFSLEAKDIRDAWKGIRSSLGEIPILASEQRLLDDASEGKDSSEQVNGHAKSAAPSGSRKVLADGTYATESALTSSAAAKAKLEAVKNSQKPPLRQLLLDGDYYLATVLSSTLTKLVMRHGEISQDAARTNALRAEAMLIMISIIRVGQSHFVKTFIDEDSVDRIMSCVRSLSEFAQRKEIKTVFLEDTRKSFRTMVQTEEKKRAAKEASERAKSAVNVDDSFNIRQLKKKDADGNDEFEQDLERATGGDTATEDLTSKLSRVVQLTGFSDSVYAEAYVKVHQFDIVLDVLLVNQTTETLQNLTIEFATLGDLKVVERPSTQNVGPHDFINIQATIKVSSTDTGVIFGNIIYEGEKGVDSNVVILNDVHVDIMDYIKPAQCTETQFRTMWTEFEWENKVNINSKAKTLRDFLKQLMACTNMSCLTPEASMKGDCQFLSANLYARSVFGEDALANLSIEKEGDNGPITGFVRIRSRSQGLALSLGSLKGLNKVGYAARSSCYLVIIMASMAGTDDPFRDPRDPLAATNAPSQPREHMSVPDTLAVGRNASLTLGTDSLVVLDEALLDTKTANCCGLSLAGKNKSTRSIPFHNILWAEHSEDGQITIQYAQTISKKSVRPAIISYSLDKPDSRLTEAWIERLLDRAYGASQRRKRIKVLVNPFGGQGGAVKMYHKSIAPIFAAARCELDVEKTQHNGHGVEIAQNMDIEAYDVVACCSGDGIPHEVWNGLGKRPDAARALVKIAVTQLPCGSGNAMSLNFNGTNDPSLAALAVVKGLRTPLDLSSVTQGDKRTLSFLSQAVGIVAETDLATEHLRWMGSARFTWGFLVRLINKTVYPADIAIKVEYDNKAAVREAYRAESSKPPRSNDDRALPAPDAGLPALQYGTVSDPLPSGWELIPHDKLGNFYAGNIAYMSADANFFAASLPSDGCLDLVRIRGDLSRHTAIKTLLSIENHTFFDLEHVDYKKVSAYRIIPRDQKDGYISIDGERVPFEGFQVEVHKGLGTVLSKSGHLCEARGV</sequence>
<keyword evidence="4" id="KW-0963">Cytoplasm</keyword>
<dbReference type="InterPro" id="IPR011989">
    <property type="entry name" value="ARM-like"/>
</dbReference>
<evidence type="ECO:0000256" key="8">
    <source>
        <dbReference type="ARBA" id="ARBA00023034"/>
    </source>
</evidence>
<dbReference type="Pfam" id="PF07718">
    <property type="entry name" value="Coatamer_beta_C"/>
    <property type="match status" value="1"/>
</dbReference>
<dbReference type="OrthoDB" id="10261439at2759"/>
<dbReference type="InterPro" id="IPR017438">
    <property type="entry name" value="ATP-NAD_kinase_N"/>
</dbReference>
<dbReference type="SUPFAM" id="SSF48371">
    <property type="entry name" value="ARM repeat"/>
    <property type="match status" value="1"/>
</dbReference>
<proteinExistence type="predicted"/>
<dbReference type="InterPro" id="IPR029446">
    <property type="entry name" value="COPB1_appendage_platform_dom"/>
</dbReference>
<dbReference type="EMBL" id="QGDH01000059">
    <property type="protein sequence ID" value="RAR11131.1"/>
    <property type="molecule type" value="Genomic_DNA"/>
</dbReference>
<dbReference type="Pfam" id="PF24321">
    <property type="entry name" value="DUF7493"/>
    <property type="match status" value="1"/>
</dbReference>
<dbReference type="Proteomes" id="UP000249619">
    <property type="component" value="Unassembled WGS sequence"/>
</dbReference>
<accession>A0A364N3N4</accession>
<reference evidence="14" key="1">
    <citation type="submission" date="2018-05" db="EMBL/GenBank/DDBJ databases">
        <title>Draft genome sequence of Stemphylium lycopersici strain CIDEFI 213.</title>
        <authorList>
            <person name="Medina R."/>
            <person name="Franco M.E.E."/>
            <person name="Lucentini C.G."/>
            <person name="Saparrat M.C.N."/>
            <person name="Balatti P.A."/>
        </authorList>
    </citation>
    <scope>NUCLEOTIDE SEQUENCE [LARGE SCALE GENOMIC DNA]</scope>
    <source>
        <strain evidence="14">CIDEFI 213</strain>
    </source>
</reference>
<keyword evidence="6" id="KW-0931">ER-Golgi transport</keyword>
<evidence type="ECO:0000256" key="1">
    <source>
        <dbReference type="ARBA" id="ARBA00004255"/>
    </source>
</evidence>
<evidence type="ECO:0000313" key="14">
    <source>
        <dbReference type="Proteomes" id="UP000249619"/>
    </source>
</evidence>
<dbReference type="InterPro" id="IPR011710">
    <property type="entry name" value="Coatomer_bsu_C"/>
</dbReference>
<dbReference type="InterPro" id="IPR002553">
    <property type="entry name" value="Clathrin/coatomer_adapt-like_N"/>
</dbReference>
<keyword evidence="3" id="KW-0813">Transport</keyword>
<dbReference type="InterPro" id="IPR016460">
    <property type="entry name" value="COPB1"/>
</dbReference>
<dbReference type="Gene3D" id="2.60.200.40">
    <property type="match status" value="1"/>
</dbReference>
<dbReference type="Pfam" id="PF14806">
    <property type="entry name" value="Coatomer_b_Cpla"/>
    <property type="match status" value="1"/>
</dbReference>
<dbReference type="Pfam" id="PF01602">
    <property type="entry name" value="Adaptin_N"/>
    <property type="match status" value="2"/>
</dbReference>